<protein>
    <recommendedName>
        <fullName evidence="4">Zinc-finger domain-containing protein</fullName>
    </recommendedName>
</protein>
<proteinExistence type="predicted"/>
<dbReference type="Proteomes" id="UP000217257">
    <property type="component" value="Chromosome"/>
</dbReference>
<keyword evidence="1" id="KW-0472">Membrane</keyword>
<gene>
    <name evidence="2" type="ORF">CYFUS_005380</name>
</gene>
<evidence type="ECO:0000313" key="3">
    <source>
        <dbReference type="Proteomes" id="UP000217257"/>
    </source>
</evidence>
<evidence type="ECO:0000313" key="2">
    <source>
        <dbReference type="EMBL" id="ATB39932.1"/>
    </source>
</evidence>
<feature type="transmembrane region" description="Helical" evidence="1">
    <location>
        <begin position="132"/>
        <end position="156"/>
    </location>
</feature>
<evidence type="ECO:0008006" key="4">
    <source>
        <dbReference type="Google" id="ProtNLM"/>
    </source>
</evidence>
<sequence>MTATIPECPELEVLFTELEAGAGPALEHARECEVCSAILEEHRQLEKDLYRLADPAPPPDFVHRVMARVAAEPPPLHRELWTGLSILAASLLVGLGVLVSNDAALSGAGTSLARFLVDGRAFLEGLRSGVNALWNTAAAPVAGLFALLLLSSLFGIKRLAGNGPQPSEA</sequence>
<evidence type="ECO:0000256" key="1">
    <source>
        <dbReference type="SAM" id="Phobius"/>
    </source>
</evidence>
<dbReference type="RefSeq" id="WP_095987894.1">
    <property type="nucleotide sequence ID" value="NZ_CP022098.1"/>
</dbReference>
<dbReference type="KEGG" id="cfus:CYFUS_005380"/>
<dbReference type="AlphaFoldDB" id="A0A250J8Y8"/>
<keyword evidence="1" id="KW-0812">Transmembrane</keyword>
<name>A0A250J8Y8_9BACT</name>
<feature type="transmembrane region" description="Helical" evidence="1">
    <location>
        <begin position="80"/>
        <end position="99"/>
    </location>
</feature>
<reference evidence="2 3" key="1">
    <citation type="submission" date="2017-06" db="EMBL/GenBank/DDBJ databases">
        <title>Sequencing and comparative analysis of myxobacterial genomes.</title>
        <authorList>
            <person name="Rupp O."/>
            <person name="Goesmann A."/>
            <person name="Sogaard-Andersen L."/>
        </authorList>
    </citation>
    <scope>NUCLEOTIDE SEQUENCE [LARGE SCALE GENOMIC DNA]</scope>
    <source>
        <strain evidence="2 3">DSM 52655</strain>
    </source>
</reference>
<keyword evidence="1" id="KW-1133">Transmembrane helix</keyword>
<organism evidence="2 3">
    <name type="scientific">Cystobacter fuscus</name>
    <dbReference type="NCBI Taxonomy" id="43"/>
    <lineage>
        <taxon>Bacteria</taxon>
        <taxon>Pseudomonadati</taxon>
        <taxon>Myxococcota</taxon>
        <taxon>Myxococcia</taxon>
        <taxon>Myxococcales</taxon>
        <taxon>Cystobacterineae</taxon>
        <taxon>Archangiaceae</taxon>
        <taxon>Cystobacter</taxon>
    </lineage>
</organism>
<dbReference type="EMBL" id="CP022098">
    <property type="protein sequence ID" value="ATB39932.1"/>
    <property type="molecule type" value="Genomic_DNA"/>
</dbReference>
<accession>A0A250J8Y8</accession>